<feature type="region of interest" description="Disordered" evidence="1">
    <location>
        <begin position="664"/>
        <end position="687"/>
    </location>
</feature>
<sequence length="1022" mass="114107">MNSLVSSKVWHLLLCIAEVAAISISILSPLIVATFFSIVKARQSLSMTMKNPPTSSLMMDEQASAGDLQSFYTQASFYRQNKYERQFVLDAIADEVACLSVECKLLADRVDCESNDRHIPDELNKRRRNLAELFVKQIVLTQEDVPVVLRSATTSVTKMLGASSTESLDTIREVESELERSIGSGATFASAVGSSSHGSIGSGTTVLPPSIGHGTIPGVKQEVHGVIDPEDVIASLHLPEGAVIKTKEVVILNGHQVDGSEHTLVNHEHSGHHLEHSGHQQPEHHEHHHEHGHHHEHSGHHHEHSGHHHEHSEHGHEHGHKHEHSGHGHEHSGHHHEHSEHRHEHGHHHEHSGHHHDKSEHHGHSGGILGLTETTHSSSHGQHHLVGGSPGLSLHSSDSHRTASAEAVVTTRSSSTATAQHTVTSANSGYQTVSGGGNIQATSGTVSRTTHHIDGHSSHGHHGHHDAHHHHHITDELDHRLHEHHEHSHLDGIIHDGELPRRDDYFELISTVVTDWQVNKHGHITDMTLDVELQIASLGVVEAIVPLSYLDIVNIETLKLEPEWKVFDEVTVINTVEYEYEEKVKGPPKITTIEETEVDTKVTTDVETEKRKWRLEEEERLEKERLRREEETRIAAERRKQREEEEARAELERRKWREEEEARIEAERRKRREEEEARIEAERLRREEEARLAASRRAATTSVREEVKVETITRTAVSDDFKANRNLFENMAKETGPSSPIEYQNRYTNRRQYAPASHHRPHAAEYKVVGSYVNTKETVYKPTNRGVDETPILGQNATAGSKSYWTSASSQSNVAEFDRLSNAKYELKQTTVEPPTSRQIGVFSAKKTTLFDDDKNVDDTHELFRAKAFAHRRQELQADEQPAAPVSRTSGSLSSQHFVSTGGSTGRLSTESSESSKVNGVGTKTNGSTIYSVMKKTSSTSNGNPFESDGYVSQYSNKGANYSFTAGTPTTEKQSVITESSHTTETHVQHSSSGEQLQRTGGKYVIEHDSPAIRSYRINVDK</sequence>
<feature type="compositionally biased region" description="Basic residues" evidence="1">
    <location>
        <begin position="286"/>
        <end position="309"/>
    </location>
</feature>
<keyword evidence="2" id="KW-1133">Transmembrane helix</keyword>
<proteinExistence type="predicted"/>
<accession>A0A7E4V752</accession>
<feature type="compositionally biased region" description="Low complexity" evidence="1">
    <location>
        <begin position="404"/>
        <end position="419"/>
    </location>
</feature>
<feature type="compositionally biased region" description="Low complexity" evidence="1">
    <location>
        <begin position="193"/>
        <end position="203"/>
    </location>
</feature>
<reference evidence="3" key="1">
    <citation type="journal article" date="2013" name="Genetics">
        <title>The draft genome and transcriptome of Panagrellus redivivus are shaped by the harsh demands of a free-living lifestyle.</title>
        <authorList>
            <person name="Srinivasan J."/>
            <person name="Dillman A.R."/>
            <person name="Macchietto M.G."/>
            <person name="Heikkinen L."/>
            <person name="Lakso M."/>
            <person name="Fracchia K.M."/>
            <person name="Antoshechkin I."/>
            <person name="Mortazavi A."/>
            <person name="Wong G."/>
            <person name="Sternberg P.W."/>
        </authorList>
    </citation>
    <scope>NUCLEOTIDE SEQUENCE [LARGE SCALE GENOMIC DNA]</scope>
    <source>
        <strain evidence="3">MT8872</strain>
    </source>
</reference>
<name>A0A7E4V752_PANRE</name>
<protein>
    <submittedName>
        <fullName evidence="4">Zinc transporter ZIP10</fullName>
    </submittedName>
</protein>
<feature type="compositionally biased region" description="Polar residues" evidence="1">
    <location>
        <begin position="972"/>
        <end position="981"/>
    </location>
</feature>
<feature type="transmembrane region" description="Helical" evidence="2">
    <location>
        <begin position="12"/>
        <end position="39"/>
    </location>
</feature>
<reference evidence="4" key="2">
    <citation type="submission" date="2020-10" db="UniProtKB">
        <authorList>
            <consortium name="WormBaseParasite"/>
        </authorList>
    </citation>
    <scope>IDENTIFICATION</scope>
</reference>
<feature type="compositionally biased region" description="Basic and acidic residues" evidence="1">
    <location>
        <begin position="268"/>
        <end position="285"/>
    </location>
</feature>
<feature type="region of interest" description="Disordered" evidence="1">
    <location>
        <begin position="972"/>
        <end position="1002"/>
    </location>
</feature>
<feature type="compositionally biased region" description="Polar residues" evidence="1">
    <location>
        <begin position="420"/>
        <end position="448"/>
    </location>
</feature>
<keyword evidence="3" id="KW-1185">Reference proteome</keyword>
<evidence type="ECO:0000313" key="3">
    <source>
        <dbReference type="Proteomes" id="UP000492821"/>
    </source>
</evidence>
<evidence type="ECO:0000313" key="4">
    <source>
        <dbReference type="WBParaSite" id="Pan_g17358.t1"/>
    </source>
</evidence>
<dbReference type="AlphaFoldDB" id="A0A7E4V752"/>
<feature type="compositionally biased region" description="Basic residues" evidence="1">
    <location>
        <begin position="458"/>
        <end position="472"/>
    </location>
</feature>
<evidence type="ECO:0000256" key="2">
    <source>
        <dbReference type="SAM" id="Phobius"/>
    </source>
</evidence>
<keyword evidence="2" id="KW-0812">Transmembrane</keyword>
<dbReference type="WBParaSite" id="Pan_g17358.t1">
    <property type="protein sequence ID" value="Pan_g17358.t1"/>
    <property type="gene ID" value="Pan_g17358"/>
</dbReference>
<keyword evidence="2" id="KW-0472">Membrane</keyword>
<feature type="region of interest" description="Disordered" evidence="1">
    <location>
        <begin position="268"/>
        <end position="477"/>
    </location>
</feature>
<organism evidence="3 4">
    <name type="scientific">Panagrellus redivivus</name>
    <name type="common">Microworm</name>
    <dbReference type="NCBI Taxonomy" id="6233"/>
    <lineage>
        <taxon>Eukaryota</taxon>
        <taxon>Metazoa</taxon>
        <taxon>Ecdysozoa</taxon>
        <taxon>Nematoda</taxon>
        <taxon>Chromadorea</taxon>
        <taxon>Rhabditida</taxon>
        <taxon>Tylenchina</taxon>
        <taxon>Panagrolaimomorpha</taxon>
        <taxon>Panagrolaimoidea</taxon>
        <taxon>Panagrolaimidae</taxon>
        <taxon>Panagrellus</taxon>
    </lineage>
</organism>
<dbReference type="Proteomes" id="UP000492821">
    <property type="component" value="Unassembled WGS sequence"/>
</dbReference>
<feature type="region of interest" description="Disordered" evidence="1">
    <location>
        <begin position="193"/>
        <end position="213"/>
    </location>
</feature>
<evidence type="ECO:0000256" key="1">
    <source>
        <dbReference type="SAM" id="MobiDB-lite"/>
    </source>
</evidence>
<feature type="compositionally biased region" description="Basic and acidic residues" evidence="1">
    <location>
        <begin position="325"/>
        <end position="343"/>
    </location>
</feature>
<feature type="compositionally biased region" description="Polar residues" evidence="1">
    <location>
        <begin position="887"/>
        <end position="924"/>
    </location>
</feature>
<feature type="region of interest" description="Disordered" evidence="1">
    <location>
        <begin position="873"/>
        <end position="924"/>
    </location>
</feature>
<feature type="compositionally biased region" description="Basic residues" evidence="1">
    <location>
        <begin position="344"/>
        <end position="356"/>
    </location>
</feature>
<feature type="compositionally biased region" description="Polar residues" evidence="1">
    <location>
        <begin position="989"/>
        <end position="999"/>
    </location>
</feature>